<name>A0A2J6R5F0_HYAVF</name>
<keyword evidence="2" id="KW-1185">Reference proteome</keyword>
<evidence type="ECO:0000313" key="2">
    <source>
        <dbReference type="Proteomes" id="UP000235786"/>
    </source>
</evidence>
<dbReference type="Proteomes" id="UP000235786">
    <property type="component" value="Unassembled WGS sequence"/>
</dbReference>
<organism evidence="1 2">
    <name type="scientific">Hyaloscypha variabilis (strain UAMH 11265 / GT02V1 / F)</name>
    <name type="common">Meliniomyces variabilis</name>
    <dbReference type="NCBI Taxonomy" id="1149755"/>
    <lineage>
        <taxon>Eukaryota</taxon>
        <taxon>Fungi</taxon>
        <taxon>Dikarya</taxon>
        <taxon>Ascomycota</taxon>
        <taxon>Pezizomycotina</taxon>
        <taxon>Leotiomycetes</taxon>
        <taxon>Helotiales</taxon>
        <taxon>Hyaloscyphaceae</taxon>
        <taxon>Hyaloscypha</taxon>
        <taxon>Hyaloscypha variabilis</taxon>
    </lineage>
</organism>
<dbReference type="EMBL" id="KZ613955">
    <property type="protein sequence ID" value="PMD33748.1"/>
    <property type="molecule type" value="Genomic_DNA"/>
</dbReference>
<sequence length="99" mass="10747">MLSHRTNPTATKLFNQTYWTQTCGTFILSNGTPREHEGIAASLINTVANYSVSTSLGIAGTIFRETDNRGGNVLGSYRNVWYIAIGLDSLGMAIALYSL</sequence>
<dbReference type="AlphaFoldDB" id="A0A2J6R5F0"/>
<proteinExistence type="predicted"/>
<reference evidence="1 2" key="1">
    <citation type="submission" date="2016-04" db="EMBL/GenBank/DDBJ databases">
        <title>A degradative enzymes factory behind the ericoid mycorrhizal symbiosis.</title>
        <authorList>
            <consortium name="DOE Joint Genome Institute"/>
            <person name="Martino E."/>
            <person name="Morin E."/>
            <person name="Grelet G."/>
            <person name="Kuo A."/>
            <person name="Kohler A."/>
            <person name="Daghino S."/>
            <person name="Barry K."/>
            <person name="Choi C."/>
            <person name="Cichocki N."/>
            <person name="Clum A."/>
            <person name="Copeland A."/>
            <person name="Hainaut M."/>
            <person name="Haridas S."/>
            <person name="Labutti K."/>
            <person name="Lindquist E."/>
            <person name="Lipzen A."/>
            <person name="Khouja H.-R."/>
            <person name="Murat C."/>
            <person name="Ohm R."/>
            <person name="Olson A."/>
            <person name="Spatafora J."/>
            <person name="Veneault-Fourrey C."/>
            <person name="Henrissat B."/>
            <person name="Grigoriev I."/>
            <person name="Martin F."/>
            <person name="Perotto S."/>
        </authorList>
    </citation>
    <scope>NUCLEOTIDE SEQUENCE [LARGE SCALE GENOMIC DNA]</scope>
    <source>
        <strain evidence="1 2">F</strain>
    </source>
</reference>
<protein>
    <submittedName>
        <fullName evidence="1">Uncharacterized protein</fullName>
    </submittedName>
</protein>
<gene>
    <name evidence="1" type="ORF">L207DRAFT_145710</name>
</gene>
<dbReference type="OrthoDB" id="3563951at2759"/>
<accession>A0A2J6R5F0</accession>
<evidence type="ECO:0000313" key="1">
    <source>
        <dbReference type="EMBL" id="PMD33748.1"/>
    </source>
</evidence>